<evidence type="ECO:0000313" key="8">
    <source>
        <dbReference type="EMBL" id="EIC30096.1"/>
    </source>
</evidence>
<dbReference type="RefSeq" id="WP_005372497.1">
    <property type="nucleotide sequence ID" value="NZ_CM001475.1"/>
</dbReference>
<keyword evidence="3" id="KW-0540">Nuclease</keyword>
<comment type="similarity">
    <text evidence="1">Belongs to the HicA mRNA interferase family.</text>
</comment>
<keyword evidence="4" id="KW-0255">Endonuclease</keyword>
<keyword evidence="9" id="KW-1185">Reference proteome</keyword>
<dbReference type="STRING" id="686340.Metal_2371"/>
<sequence>MSNQKKLFKEFINTPFPTWNDVEHLLKKLGYQKIDKKGSAVEFWNESKKSSILLHRPHPGNTIKTYTKKDIIEQIKKAGFFYESL</sequence>
<dbReference type="GO" id="GO:0004519">
    <property type="term" value="F:endonuclease activity"/>
    <property type="evidence" value="ECO:0007669"/>
    <property type="project" value="UniProtKB-KW"/>
</dbReference>
<organism evidence="8 9">
    <name type="scientific">Methylomicrobium album BG8</name>
    <dbReference type="NCBI Taxonomy" id="686340"/>
    <lineage>
        <taxon>Bacteria</taxon>
        <taxon>Pseudomonadati</taxon>
        <taxon>Pseudomonadota</taxon>
        <taxon>Gammaproteobacteria</taxon>
        <taxon>Methylococcales</taxon>
        <taxon>Methylococcaceae</taxon>
        <taxon>Methylomicrobium</taxon>
    </lineage>
</organism>
<evidence type="ECO:0000256" key="6">
    <source>
        <dbReference type="ARBA" id="ARBA00022884"/>
    </source>
</evidence>
<keyword evidence="2" id="KW-1277">Toxin-antitoxin system</keyword>
<evidence type="ECO:0000256" key="5">
    <source>
        <dbReference type="ARBA" id="ARBA00022801"/>
    </source>
</evidence>
<evidence type="ECO:0000313" key="9">
    <source>
        <dbReference type="Proteomes" id="UP000005090"/>
    </source>
</evidence>
<reference evidence="8 9" key="1">
    <citation type="journal article" date="2013" name="Genome Announc.">
        <title>Genome Sequence of the Obligate Gammaproteobacterial Methanotroph Methylomicrobium album Strain BG8.</title>
        <authorList>
            <person name="Kits K.D."/>
            <person name="Kalyuzhnaya M.G."/>
            <person name="Klotz M.G."/>
            <person name="Jetten M.S."/>
            <person name="Op den Camp H.J."/>
            <person name="Vuilleumier S."/>
            <person name="Bringel F."/>
            <person name="Dispirito A.A."/>
            <person name="Murrell J.C."/>
            <person name="Bruce D."/>
            <person name="Cheng J.F."/>
            <person name="Copeland A."/>
            <person name="Goodwin L."/>
            <person name="Hauser L."/>
            <person name="Lajus A."/>
            <person name="Land M.L."/>
            <person name="Lapidus A."/>
            <person name="Lucas S."/>
            <person name="Medigue C."/>
            <person name="Pitluck S."/>
            <person name="Woyke T."/>
            <person name="Zeytun A."/>
            <person name="Stein L.Y."/>
        </authorList>
    </citation>
    <scope>NUCLEOTIDE SEQUENCE [LARGE SCALE GENOMIC DNA]</scope>
    <source>
        <strain evidence="8 9">BG8</strain>
    </source>
</reference>
<accession>H8GHE4</accession>
<dbReference type="InterPro" id="IPR012933">
    <property type="entry name" value="HicA_mRNA_interferase"/>
</dbReference>
<protein>
    <submittedName>
        <fullName evidence="8">Putative periplasmic or secreted lipoprotein</fullName>
    </submittedName>
</protein>
<dbReference type="AlphaFoldDB" id="H8GHE4"/>
<name>H8GHE4_METAL</name>
<keyword evidence="7" id="KW-0346">Stress response</keyword>
<gene>
    <name evidence="8" type="ORF">Metal_2371</name>
</gene>
<evidence type="ECO:0000256" key="1">
    <source>
        <dbReference type="ARBA" id="ARBA00006620"/>
    </source>
</evidence>
<dbReference type="Proteomes" id="UP000005090">
    <property type="component" value="Chromosome"/>
</dbReference>
<dbReference type="Pfam" id="PF07927">
    <property type="entry name" value="HicA_toxin"/>
    <property type="match status" value="1"/>
</dbReference>
<dbReference type="InterPro" id="IPR038570">
    <property type="entry name" value="HicA_sf"/>
</dbReference>
<proteinExistence type="inferred from homology"/>
<dbReference type="GO" id="GO:0016787">
    <property type="term" value="F:hydrolase activity"/>
    <property type="evidence" value="ECO:0007669"/>
    <property type="project" value="UniProtKB-KW"/>
</dbReference>
<keyword evidence="6" id="KW-0694">RNA-binding</keyword>
<dbReference type="eggNOG" id="ENOG50333Z2">
    <property type="taxonomic scope" value="Bacteria"/>
</dbReference>
<dbReference type="SUPFAM" id="SSF54786">
    <property type="entry name" value="YcfA/nrd intein domain"/>
    <property type="match status" value="1"/>
</dbReference>
<evidence type="ECO:0000256" key="2">
    <source>
        <dbReference type="ARBA" id="ARBA00022649"/>
    </source>
</evidence>
<keyword evidence="5" id="KW-0378">Hydrolase</keyword>
<dbReference type="HOGENOM" id="CLU_164851_0_1_6"/>
<dbReference type="GO" id="GO:0003729">
    <property type="term" value="F:mRNA binding"/>
    <property type="evidence" value="ECO:0007669"/>
    <property type="project" value="InterPro"/>
</dbReference>
<evidence type="ECO:0000256" key="4">
    <source>
        <dbReference type="ARBA" id="ARBA00022759"/>
    </source>
</evidence>
<evidence type="ECO:0000256" key="3">
    <source>
        <dbReference type="ARBA" id="ARBA00022722"/>
    </source>
</evidence>
<dbReference type="Gene3D" id="3.30.920.30">
    <property type="entry name" value="Hypothetical protein"/>
    <property type="match status" value="1"/>
</dbReference>
<evidence type="ECO:0000256" key="7">
    <source>
        <dbReference type="ARBA" id="ARBA00023016"/>
    </source>
</evidence>
<keyword evidence="8" id="KW-0449">Lipoprotein</keyword>
<dbReference type="EMBL" id="CM001475">
    <property type="protein sequence ID" value="EIC30096.1"/>
    <property type="molecule type" value="Genomic_DNA"/>
</dbReference>